<evidence type="ECO:0000313" key="3">
    <source>
        <dbReference type="Proteomes" id="UP000236291"/>
    </source>
</evidence>
<protein>
    <recommendedName>
        <fullName evidence="1">RNase H type-1 domain-containing protein</fullName>
    </recommendedName>
</protein>
<reference evidence="2 3" key="1">
    <citation type="journal article" date="2014" name="Am. J. Bot.">
        <title>Genome assembly and annotation for red clover (Trifolium pratense; Fabaceae).</title>
        <authorList>
            <person name="Istvanek J."/>
            <person name="Jaros M."/>
            <person name="Krenek A."/>
            <person name="Repkova J."/>
        </authorList>
    </citation>
    <scope>NUCLEOTIDE SEQUENCE [LARGE SCALE GENOMIC DNA]</scope>
    <source>
        <strain evidence="3">cv. Tatra</strain>
        <tissue evidence="2">Young leaves</tissue>
    </source>
</reference>
<dbReference type="AlphaFoldDB" id="A0A2K3NFY0"/>
<evidence type="ECO:0000313" key="2">
    <source>
        <dbReference type="EMBL" id="PNY01933.1"/>
    </source>
</evidence>
<evidence type="ECO:0000259" key="1">
    <source>
        <dbReference type="Pfam" id="PF13456"/>
    </source>
</evidence>
<dbReference type="GO" id="GO:0003676">
    <property type="term" value="F:nucleic acid binding"/>
    <property type="evidence" value="ECO:0007669"/>
    <property type="project" value="InterPro"/>
</dbReference>
<dbReference type="GO" id="GO:0004523">
    <property type="term" value="F:RNA-DNA hybrid ribonuclease activity"/>
    <property type="evidence" value="ECO:0007669"/>
    <property type="project" value="InterPro"/>
</dbReference>
<name>A0A2K3NFY0_TRIPR</name>
<dbReference type="InterPro" id="IPR002156">
    <property type="entry name" value="RNaseH_domain"/>
</dbReference>
<feature type="domain" description="RNase H type-1" evidence="1">
    <location>
        <begin position="43"/>
        <end position="86"/>
    </location>
</feature>
<dbReference type="Proteomes" id="UP000236291">
    <property type="component" value="Unassembled WGS sequence"/>
</dbReference>
<reference evidence="2 3" key="2">
    <citation type="journal article" date="2017" name="Front. Plant Sci.">
        <title>Gene Classification and Mining of Molecular Markers Useful in Red Clover (Trifolium pratense) Breeding.</title>
        <authorList>
            <person name="Istvanek J."/>
            <person name="Dluhosova J."/>
            <person name="Dluhos P."/>
            <person name="Patkova L."/>
            <person name="Nedelnik J."/>
            <person name="Repkova J."/>
        </authorList>
    </citation>
    <scope>NUCLEOTIDE SEQUENCE [LARGE SCALE GENOMIC DNA]</scope>
    <source>
        <strain evidence="3">cv. Tatra</strain>
        <tissue evidence="2">Young leaves</tissue>
    </source>
</reference>
<dbReference type="Pfam" id="PF13456">
    <property type="entry name" value="RVT_3"/>
    <property type="match status" value="1"/>
</dbReference>
<comment type="caution">
    <text evidence="2">The sequence shown here is derived from an EMBL/GenBank/DDBJ whole genome shotgun (WGS) entry which is preliminary data.</text>
</comment>
<gene>
    <name evidence="2" type="ORF">L195_g025236</name>
</gene>
<organism evidence="2 3">
    <name type="scientific">Trifolium pratense</name>
    <name type="common">Red clover</name>
    <dbReference type="NCBI Taxonomy" id="57577"/>
    <lineage>
        <taxon>Eukaryota</taxon>
        <taxon>Viridiplantae</taxon>
        <taxon>Streptophyta</taxon>
        <taxon>Embryophyta</taxon>
        <taxon>Tracheophyta</taxon>
        <taxon>Spermatophyta</taxon>
        <taxon>Magnoliopsida</taxon>
        <taxon>eudicotyledons</taxon>
        <taxon>Gunneridae</taxon>
        <taxon>Pentapetalae</taxon>
        <taxon>rosids</taxon>
        <taxon>fabids</taxon>
        <taxon>Fabales</taxon>
        <taxon>Fabaceae</taxon>
        <taxon>Papilionoideae</taxon>
        <taxon>50 kb inversion clade</taxon>
        <taxon>NPAAA clade</taxon>
        <taxon>Hologalegina</taxon>
        <taxon>IRL clade</taxon>
        <taxon>Trifolieae</taxon>
        <taxon>Trifolium</taxon>
    </lineage>
</organism>
<dbReference type="EMBL" id="ASHM01020716">
    <property type="protein sequence ID" value="PNY01933.1"/>
    <property type="molecule type" value="Genomic_DNA"/>
</dbReference>
<proteinExistence type="predicted"/>
<accession>A0A2K3NFY0</accession>
<sequence length="87" mass="9425">MVVYRPVFVNSATEATQHCICGTAVALPDIWAGAGVCVILGWCTNISKHHLSILEGDAMTLLEAIPEATSRGWSNIIFESDSKIVFF</sequence>